<feature type="compositionally biased region" description="Low complexity" evidence="1">
    <location>
        <begin position="257"/>
        <end position="266"/>
    </location>
</feature>
<dbReference type="InterPro" id="IPR004255">
    <property type="entry name" value="O-acyltransferase_WSD1_N"/>
</dbReference>
<evidence type="ECO:0000313" key="3">
    <source>
        <dbReference type="EMBL" id="GAA1678235.1"/>
    </source>
</evidence>
<name>A0ABN2GX13_9ACTN</name>
<gene>
    <name evidence="3" type="ORF">GCM10009733_088900</name>
</gene>
<dbReference type="Proteomes" id="UP001500064">
    <property type="component" value="Unassembled WGS sequence"/>
</dbReference>
<feature type="domain" description="O-acyltransferase WSD1-like N-terminal" evidence="2">
    <location>
        <begin position="30"/>
        <end position="166"/>
    </location>
</feature>
<proteinExistence type="predicted"/>
<organism evidence="3 4">
    <name type="scientific">Nonomuraea maheshkhaliensis</name>
    <dbReference type="NCBI Taxonomy" id="419590"/>
    <lineage>
        <taxon>Bacteria</taxon>
        <taxon>Bacillati</taxon>
        <taxon>Actinomycetota</taxon>
        <taxon>Actinomycetes</taxon>
        <taxon>Streptosporangiales</taxon>
        <taxon>Streptosporangiaceae</taxon>
        <taxon>Nonomuraea</taxon>
    </lineage>
</organism>
<evidence type="ECO:0000259" key="2">
    <source>
        <dbReference type="Pfam" id="PF03007"/>
    </source>
</evidence>
<accession>A0ABN2GX13</accession>
<evidence type="ECO:0000256" key="1">
    <source>
        <dbReference type="SAM" id="MobiDB-lite"/>
    </source>
</evidence>
<evidence type="ECO:0000313" key="4">
    <source>
        <dbReference type="Proteomes" id="UP001500064"/>
    </source>
</evidence>
<dbReference type="EMBL" id="BAAAMU010000112">
    <property type="protein sequence ID" value="GAA1678235.1"/>
    <property type="molecule type" value="Genomic_DNA"/>
</dbReference>
<dbReference type="SUPFAM" id="SSF52777">
    <property type="entry name" value="CoA-dependent acyltransferases"/>
    <property type="match status" value="1"/>
</dbReference>
<keyword evidence="4" id="KW-1185">Reference proteome</keyword>
<dbReference type="Pfam" id="PF03007">
    <property type="entry name" value="WS_DGAT_cat"/>
    <property type="match status" value="1"/>
</dbReference>
<sequence length="487" mass="50845">MKGESAAGAVPLTFGDHYTIRLGAGAAHDSRMHCGLAVRRPGPPPDPESLRELVAERVRVAAPALTYRSAGRGRRACWETDPGFDAAHHVEFHRLPRVTYQAVVDAMRLRPLSWERPLWSLMVLYGEPGEGHVVCYRAHHAFQDGMGVVAAARTLLGTGTLPPPTEAGDDGGGPVYRGAPGLVRRALGDLRRLAAASPPWFATRPDPGESADDGLRLEVANLDRAAFDDVSRATGASIAQIGLALVTGAIRAWNQPAWDAGPAPDGAGKRTAGPRGESSAERTAGPPAEQTTGMPAGSTAGPAAELPAGPRAGSPGDWPAGSRRGLPVGLPVGLVGHREHTGLGNHTGLLPITLPCDEPSPATRLERIAEQTTIRRIGDARRSARSLYGLPAAVAVPMLRLLSPLLGQSSPRRLGATALPVPRELAGQGEVFAVPGLPPALAGMVVILPAGANVAISAVFDPRVARTDEFPGLLRRELTESLAPATR</sequence>
<dbReference type="RefSeq" id="WP_346112982.1">
    <property type="nucleotide sequence ID" value="NZ_BAAAMU010000112.1"/>
</dbReference>
<comment type="caution">
    <text evidence="3">The sequence shown here is derived from an EMBL/GenBank/DDBJ whole genome shotgun (WGS) entry which is preliminary data.</text>
</comment>
<protein>
    <recommendedName>
        <fullName evidence="2">O-acyltransferase WSD1-like N-terminal domain-containing protein</fullName>
    </recommendedName>
</protein>
<reference evidence="3 4" key="1">
    <citation type="journal article" date="2019" name="Int. J. Syst. Evol. Microbiol.">
        <title>The Global Catalogue of Microorganisms (GCM) 10K type strain sequencing project: providing services to taxonomists for standard genome sequencing and annotation.</title>
        <authorList>
            <consortium name="The Broad Institute Genomics Platform"/>
            <consortium name="The Broad Institute Genome Sequencing Center for Infectious Disease"/>
            <person name="Wu L."/>
            <person name="Ma J."/>
        </authorList>
    </citation>
    <scope>NUCLEOTIDE SEQUENCE [LARGE SCALE GENOMIC DNA]</scope>
    <source>
        <strain evidence="3 4">JCM 13929</strain>
    </source>
</reference>
<feature type="region of interest" description="Disordered" evidence="1">
    <location>
        <begin position="257"/>
        <end position="324"/>
    </location>
</feature>